<comment type="caution">
    <text evidence="2">The sequence shown here is derived from an EMBL/GenBank/DDBJ whole genome shotgun (WGS) entry which is preliminary data.</text>
</comment>
<protein>
    <submittedName>
        <fullName evidence="2">Uncharacterized protein</fullName>
    </submittedName>
</protein>
<name>A0A5B7CGY8_PORTR</name>
<accession>A0A5B7CGY8</accession>
<organism evidence="2 3">
    <name type="scientific">Portunus trituberculatus</name>
    <name type="common">Swimming crab</name>
    <name type="synonym">Neptunus trituberculatus</name>
    <dbReference type="NCBI Taxonomy" id="210409"/>
    <lineage>
        <taxon>Eukaryota</taxon>
        <taxon>Metazoa</taxon>
        <taxon>Ecdysozoa</taxon>
        <taxon>Arthropoda</taxon>
        <taxon>Crustacea</taxon>
        <taxon>Multicrustacea</taxon>
        <taxon>Malacostraca</taxon>
        <taxon>Eumalacostraca</taxon>
        <taxon>Eucarida</taxon>
        <taxon>Decapoda</taxon>
        <taxon>Pleocyemata</taxon>
        <taxon>Brachyura</taxon>
        <taxon>Eubrachyura</taxon>
        <taxon>Portunoidea</taxon>
        <taxon>Portunidae</taxon>
        <taxon>Portuninae</taxon>
        <taxon>Portunus</taxon>
    </lineage>
</organism>
<feature type="region of interest" description="Disordered" evidence="1">
    <location>
        <begin position="185"/>
        <end position="205"/>
    </location>
</feature>
<sequence>MLASSDQTLMFLFQAVAQAGLDQILWELGRAVMRPGQSVAPPGQMVTRFGRNRSQTVASPVPGQTVVIVAQTLMLPGLAGILLDRKKRLLDHRSVAPLGRRVTDPCRTVAYVCWRTKLGWILSKLRRILSKSKITIKIIELGRLLPVELRCLWTELGTLREEGRVLGTGDSLRLGTYWCRSQRTRRSGEREGSSGETRASWEPPGELWGLGDDGLGWKLLAAWIRLWESRAKLRERIGGELGTRE</sequence>
<dbReference type="AlphaFoldDB" id="A0A5B7CGY8"/>
<proteinExistence type="predicted"/>
<keyword evidence="3" id="KW-1185">Reference proteome</keyword>
<reference evidence="2 3" key="1">
    <citation type="submission" date="2019-05" db="EMBL/GenBank/DDBJ databases">
        <title>Another draft genome of Portunus trituberculatus and its Hox gene families provides insights of decapod evolution.</title>
        <authorList>
            <person name="Jeong J.-H."/>
            <person name="Song I."/>
            <person name="Kim S."/>
            <person name="Choi T."/>
            <person name="Kim D."/>
            <person name="Ryu S."/>
            <person name="Kim W."/>
        </authorList>
    </citation>
    <scope>NUCLEOTIDE SEQUENCE [LARGE SCALE GENOMIC DNA]</scope>
    <source>
        <tissue evidence="2">Muscle</tissue>
    </source>
</reference>
<gene>
    <name evidence="2" type="ORF">E2C01_001075</name>
</gene>
<evidence type="ECO:0000313" key="3">
    <source>
        <dbReference type="Proteomes" id="UP000324222"/>
    </source>
</evidence>
<evidence type="ECO:0000256" key="1">
    <source>
        <dbReference type="SAM" id="MobiDB-lite"/>
    </source>
</evidence>
<dbReference type="Proteomes" id="UP000324222">
    <property type="component" value="Unassembled WGS sequence"/>
</dbReference>
<evidence type="ECO:0000313" key="2">
    <source>
        <dbReference type="EMBL" id="MPC08488.1"/>
    </source>
</evidence>
<dbReference type="EMBL" id="VSRR010000032">
    <property type="protein sequence ID" value="MPC08488.1"/>
    <property type="molecule type" value="Genomic_DNA"/>
</dbReference>